<proteinExistence type="predicted"/>
<evidence type="ECO:0000313" key="3">
    <source>
        <dbReference type="Proteomes" id="UP000024837"/>
    </source>
</evidence>
<name>W7I1A5_9PEZI</name>
<protein>
    <submittedName>
        <fullName evidence="2">Uncharacterized protein</fullName>
    </submittedName>
</protein>
<evidence type="ECO:0000256" key="1">
    <source>
        <dbReference type="SAM" id="MobiDB-lite"/>
    </source>
</evidence>
<feature type="compositionally biased region" description="Basic and acidic residues" evidence="1">
    <location>
        <begin position="69"/>
        <end position="79"/>
    </location>
</feature>
<feature type="region of interest" description="Disordered" evidence="1">
    <location>
        <begin position="69"/>
        <end position="99"/>
    </location>
</feature>
<evidence type="ECO:0000313" key="2">
    <source>
        <dbReference type="EMBL" id="EWC45983.1"/>
    </source>
</evidence>
<accession>W7I1A5</accession>
<sequence length="530" mass="58845">MEHESDILILVHNTATTNARADAQYRDQALAHLQFAGVRVSLDDIDATECETRARGSYVPLKRPRLSHLDDDALDEHSERRKRASFVREEPQVQVGGSPEYCPMSSFGGLSQTPLAYSISTAIPRSMMPELSTFVCEPITTIPSQYAFTLEPVTPQVPNISVVPETILRPSTPTSQLSLLGEQSSIPIEYDSSPLEVPDSQATPPKRQLAPSSSSRGIFSDPADDSTVTHVSQSPPMLATAVVVANDTSVASLVEISPLAPSQKPVTPTRRIIQVYPPPPTLASLSPVSPLEPYSLPETFTSPDKLPLRFPSFTGQPVSPRSLLAYILEKDLNVADKNICTDRKQINRYLELRQIKEYNITSPPPSVNSNPRQVTPMMQRVYSNAKLDKYFRPKIFAREMRRRERGYWRIDLSRWPRSTAPITGDNGAKSAALTSVGREKESVKGTAEKKYDFWNRLAGYVKDGNMGETRMFFESESEGAGDNVGDILRLYCWGEVAVHVWVILYAISDRIVSELALRWVDAGGHVVIDM</sequence>
<feature type="region of interest" description="Disordered" evidence="1">
    <location>
        <begin position="189"/>
        <end position="232"/>
    </location>
</feature>
<dbReference type="AlphaFoldDB" id="W7I1A5"/>
<reference evidence="2 3" key="1">
    <citation type="submission" date="2013-05" db="EMBL/GenBank/DDBJ databases">
        <title>Drechslerella stenobrocha genome reveals carnivorous origination and mechanical trapping mechanism of predatory fungi.</title>
        <authorList>
            <person name="Liu X."/>
            <person name="Zhang W."/>
            <person name="Liu K."/>
        </authorList>
    </citation>
    <scope>NUCLEOTIDE SEQUENCE [LARGE SCALE GENOMIC DNA]</scope>
    <source>
        <strain evidence="2 3">248</strain>
    </source>
</reference>
<organism evidence="2 3">
    <name type="scientific">Drechslerella stenobrocha 248</name>
    <dbReference type="NCBI Taxonomy" id="1043628"/>
    <lineage>
        <taxon>Eukaryota</taxon>
        <taxon>Fungi</taxon>
        <taxon>Dikarya</taxon>
        <taxon>Ascomycota</taxon>
        <taxon>Pezizomycotina</taxon>
        <taxon>Orbiliomycetes</taxon>
        <taxon>Orbiliales</taxon>
        <taxon>Orbiliaceae</taxon>
        <taxon>Drechslerella</taxon>
    </lineage>
</organism>
<dbReference type="Proteomes" id="UP000024837">
    <property type="component" value="Unassembled WGS sequence"/>
</dbReference>
<keyword evidence="3" id="KW-1185">Reference proteome</keyword>
<gene>
    <name evidence="2" type="ORF">DRE_04776</name>
</gene>
<dbReference type="HOGENOM" id="CLU_513892_0_0_1"/>
<dbReference type="EMBL" id="KI966422">
    <property type="protein sequence ID" value="EWC45983.1"/>
    <property type="molecule type" value="Genomic_DNA"/>
</dbReference>
<dbReference type="OrthoDB" id="5395975at2759"/>